<evidence type="ECO:0000256" key="6">
    <source>
        <dbReference type="ARBA" id="ARBA00023004"/>
    </source>
</evidence>
<keyword evidence="8" id="KW-0732">Signal</keyword>
<dbReference type="GO" id="GO:0005789">
    <property type="term" value="C:endoplasmic reticulum membrane"/>
    <property type="evidence" value="ECO:0007669"/>
    <property type="project" value="UniProtKB-SubCell"/>
</dbReference>
<keyword evidence="5" id="KW-0560">Oxidoreductase</keyword>
<dbReference type="Pfam" id="PF13640">
    <property type="entry name" value="2OG-FeII_Oxy_3"/>
    <property type="match status" value="1"/>
</dbReference>
<evidence type="ECO:0000313" key="11">
    <source>
        <dbReference type="Proteomes" id="UP000612055"/>
    </source>
</evidence>
<organism evidence="10 11">
    <name type="scientific">Edaphochlamys debaryana</name>
    <dbReference type="NCBI Taxonomy" id="47281"/>
    <lineage>
        <taxon>Eukaryota</taxon>
        <taxon>Viridiplantae</taxon>
        <taxon>Chlorophyta</taxon>
        <taxon>core chlorophytes</taxon>
        <taxon>Chlorophyceae</taxon>
        <taxon>CS clade</taxon>
        <taxon>Chlamydomonadales</taxon>
        <taxon>Chlamydomonadales incertae sedis</taxon>
        <taxon>Edaphochlamys</taxon>
    </lineage>
</organism>
<evidence type="ECO:0000256" key="1">
    <source>
        <dbReference type="ARBA" id="ARBA00001961"/>
    </source>
</evidence>
<dbReference type="GO" id="GO:0004656">
    <property type="term" value="F:procollagen-proline 4-dioxygenase activity"/>
    <property type="evidence" value="ECO:0007669"/>
    <property type="project" value="UniProtKB-EC"/>
</dbReference>
<comment type="cofactor">
    <cofactor evidence="1">
        <name>L-ascorbate</name>
        <dbReference type="ChEBI" id="CHEBI:38290"/>
    </cofactor>
</comment>
<dbReference type="InterPro" id="IPR005123">
    <property type="entry name" value="Oxoglu/Fe-dep_dioxygenase_dom"/>
</dbReference>
<gene>
    <name evidence="10" type="ORF">HYH03_001839</name>
</gene>
<reference evidence="10" key="1">
    <citation type="journal article" date="2020" name="bioRxiv">
        <title>Comparative genomics of Chlamydomonas.</title>
        <authorList>
            <person name="Craig R.J."/>
            <person name="Hasan A.R."/>
            <person name="Ness R.W."/>
            <person name="Keightley P.D."/>
        </authorList>
    </citation>
    <scope>NUCLEOTIDE SEQUENCE</scope>
    <source>
        <strain evidence="10">CCAP 11/70</strain>
    </source>
</reference>
<proteinExistence type="predicted"/>
<comment type="catalytic activity">
    <reaction evidence="7">
        <text>L-prolyl-[collagen] + 2-oxoglutarate + O2 = trans-4-hydroxy-L-prolyl-[collagen] + succinate + CO2</text>
        <dbReference type="Rhea" id="RHEA:18945"/>
        <dbReference type="Rhea" id="RHEA-COMP:11676"/>
        <dbReference type="Rhea" id="RHEA-COMP:11680"/>
        <dbReference type="ChEBI" id="CHEBI:15379"/>
        <dbReference type="ChEBI" id="CHEBI:16526"/>
        <dbReference type="ChEBI" id="CHEBI:16810"/>
        <dbReference type="ChEBI" id="CHEBI:30031"/>
        <dbReference type="ChEBI" id="CHEBI:50342"/>
        <dbReference type="ChEBI" id="CHEBI:61965"/>
        <dbReference type="EC" id="1.14.11.2"/>
    </reaction>
</comment>
<dbReference type="InterPro" id="IPR006620">
    <property type="entry name" value="Pro_4_hyd_alph"/>
</dbReference>
<dbReference type="EMBL" id="JAEHOE010000004">
    <property type="protein sequence ID" value="KAG2500261.1"/>
    <property type="molecule type" value="Genomic_DNA"/>
</dbReference>
<evidence type="ECO:0000256" key="3">
    <source>
        <dbReference type="ARBA" id="ARBA00022723"/>
    </source>
</evidence>
<keyword evidence="3" id="KW-0479">Metal-binding</keyword>
<keyword evidence="6" id="KW-0408">Iron</keyword>
<evidence type="ECO:0000259" key="9">
    <source>
        <dbReference type="PROSITE" id="PS51471"/>
    </source>
</evidence>
<feature type="chain" id="PRO_5032360816" description="Fe2OG dioxygenase domain-containing protein" evidence="8">
    <location>
        <begin position="24"/>
        <end position="364"/>
    </location>
</feature>
<dbReference type="GO" id="GO:0031418">
    <property type="term" value="F:L-ascorbic acid binding"/>
    <property type="evidence" value="ECO:0007669"/>
    <property type="project" value="InterPro"/>
</dbReference>
<dbReference type="AlphaFoldDB" id="A0A836C4K7"/>
<comment type="caution">
    <text evidence="10">The sequence shown here is derived from an EMBL/GenBank/DDBJ whole genome shotgun (WGS) entry which is preliminary data.</text>
</comment>
<evidence type="ECO:0000256" key="5">
    <source>
        <dbReference type="ARBA" id="ARBA00023002"/>
    </source>
</evidence>
<dbReference type="InterPro" id="IPR045054">
    <property type="entry name" value="P4HA-like"/>
</dbReference>
<keyword evidence="4" id="KW-0223">Dioxygenase</keyword>
<accession>A0A836C4K7</accession>
<evidence type="ECO:0000313" key="10">
    <source>
        <dbReference type="EMBL" id="KAG2500261.1"/>
    </source>
</evidence>
<name>A0A836C4K7_9CHLO</name>
<dbReference type="OrthoDB" id="420380at2759"/>
<evidence type="ECO:0000256" key="4">
    <source>
        <dbReference type="ARBA" id="ARBA00022964"/>
    </source>
</evidence>
<dbReference type="InterPro" id="IPR044862">
    <property type="entry name" value="Pro_4_hyd_alph_FE2OG_OXY"/>
</dbReference>
<dbReference type="PANTHER" id="PTHR10869:SF238">
    <property type="entry name" value="PROLYL 4-HYDROXYLASE 6-RELATED"/>
    <property type="match status" value="1"/>
</dbReference>
<evidence type="ECO:0000256" key="7">
    <source>
        <dbReference type="ARBA" id="ARBA00049169"/>
    </source>
</evidence>
<dbReference type="PROSITE" id="PS51471">
    <property type="entry name" value="FE2OG_OXY"/>
    <property type="match status" value="1"/>
</dbReference>
<dbReference type="SMART" id="SM00702">
    <property type="entry name" value="P4Hc"/>
    <property type="match status" value="1"/>
</dbReference>
<dbReference type="GO" id="GO:0005506">
    <property type="term" value="F:iron ion binding"/>
    <property type="evidence" value="ECO:0007669"/>
    <property type="project" value="InterPro"/>
</dbReference>
<keyword evidence="11" id="KW-1185">Reference proteome</keyword>
<dbReference type="Gene3D" id="2.60.120.620">
    <property type="entry name" value="q2cbj1_9rhob like domain"/>
    <property type="match status" value="1"/>
</dbReference>
<evidence type="ECO:0000256" key="2">
    <source>
        <dbReference type="ARBA" id="ARBA00004648"/>
    </source>
</evidence>
<comment type="subcellular location">
    <subcellularLocation>
        <location evidence="2">Endoplasmic reticulum membrane</location>
        <topology evidence="2">Single-pass type II membrane protein</topology>
    </subcellularLocation>
</comment>
<evidence type="ECO:0000256" key="8">
    <source>
        <dbReference type="SAM" id="SignalP"/>
    </source>
</evidence>
<sequence length="364" mass="40734">MIACSSVINLAVLVALAFTLCEGARDEAVERLIGWKGESYKPESVAGDESQHASLYSSNETGRKGWIQTISWKPRATVYHNFLSDREARHIIDLAKYQMKRSQVVPTNDSNGGAIDDIRTSFGTFLRRNADPIIRAIEQRLSLWSHIPISHQEDMQVLRYGVSNKYGPHLDGLERVASVLMYLVAPEEGGETAFTDSRWAHPDIAEQAGAANFSACARGHVAFKPRRGDALLFWDTAPDFLTDDVHAMHTGCPVVKGVKWNAVTWIHGKPFQPEWYERALKEPYEVPPDPGLCTNAHAMCDEWAKKGECENNKGYMMGDDDSLGNCRLACKACLECDERDKNCLRVNREASGYLHFNETELQGL</sequence>
<dbReference type="PANTHER" id="PTHR10869">
    <property type="entry name" value="PROLYL 4-HYDROXYLASE ALPHA SUBUNIT"/>
    <property type="match status" value="1"/>
</dbReference>
<dbReference type="Proteomes" id="UP000612055">
    <property type="component" value="Unassembled WGS sequence"/>
</dbReference>
<protein>
    <recommendedName>
        <fullName evidence="9">Fe2OG dioxygenase domain-containing protein</fullName>
    </recommendedName>
</protein>
<feature type="domain" description="Fe2OG dioxygenase" evidence="9">
    <location>
        <begin position="151"/>
        <end position="268"/>
    </location>
</feature>
<feature type="signal peptide" evidence="8">
    <location>
        <begin position="1"/>
        <end position="23"/>
    </location>
</feature>